<gene>
    <name evidence="2" type="ORF">CAUJ_LOCUS11112</name>
</gene>
<comment type="caution">
    <text evidence="2">The sequence shown here is derived from an EMBL/GenBank/DDBJ whole genome shotgun (WGS) entry which is preliminary data.</text>
</comment>
<name>A0A8S1HF93_9PELO</name>
<organism evidence="2 3">
    <name type="scientific">Caenorhabditis auriculariae</name>
    <dbReference type="NCBI Taxonomy" id="2777116"/>
    <lineage>
        <taxon>Eukaryota</taxon>
        <taxon>Metazoa</taxon>
        <taxon>Ecdysozoa</taxon>
        <taxon>Nematoda</taxon>
        <taxon>Chromadorea</taxon>
        <taxon>Rhabditida</taxon>
        <taxon>Rhabditina</taxon>
        <taxon>Rhabditomorpha</taxon>
        <taxon>Rhabditoidea</taxon>
        <taxon>Rhabditidae</taxon>
        <taxon>Peloderinae</taxon>
        <taxon>Caenorhabditis</taxon>
    </lineage>
</organism>
<proteinExistence type="predicted"/>
<dbReference type="OrthoDB" id="5774840at2759"/>
<dbReference type="EMBL" id="CAJGYM010000052">
    <property type="protein sequence ID" value="CAD6195193.1"/>
    <property type="molecule type" value="Genomic_DNA"/>
</dbReference>
<evidence type="ECO:0000313" key="3">
    <source>
        <dbReference type="Proteomes" id="UP000835052"/>
    </source>
</evidence>
<sequence length="112" mass="12735">MTKITGILFFFTTFYAAEALKCYDGWQIWGDNPVNNVTLVECLPFHKCCYFVASLPGNNFGCYEKCPPVDQPQCGPDPKIWHPGHRLLLLQGQERQEVHALFRGQETEKSGP</sequence>
<accession>A0A8S1HF93</accession>
<evidence type="ECO:0000313" key="2">
    <source>
        <dbReference type="EMBL" id="CAD6195193.1"/>
    </source>
</evidence>
<dbReference type="AlphaFoldDB" id="A0A8S1HF93"/>
<keyword evidence="1" id="KW-0732">Signal</keyword>
<dbReference type="Proteomes" id="UP000835052">
    <property type="component" value="Unassembled WGS sequence"/>
</dbReference>
<reference evidence="2" key="1">
    <citation type="submission" date="2020-10" db="EMBL/GenBank/DDBJ databases">
        <authorList>
            <person name="Kikuchi T."/>
        </authorList>
    </citation>
    <scope>NUCLEOTIDE SEQUENCE</scope>
    <source>
        <strain evidence="2">NKZ352</strain>
    </source>
</reference>
<evidence type="ECO:0000256" key="1">
    <source>
        <dbReference type="SAM" id="SignalP"/>
    </source>
</evidence>
<protein>
    <submittedName>
        <fullName evidence="2">Uncharacterized protein</fullName>
    </submittedName>
</protein>
<feature type="chain" id="PRO_5035911473" evidence="1">
    <location>
        <begin position="20"/>
        <end position="112"/>
    </location>
</feature>
<feature type="signal peptide" evidence="1">
    <location>
        <begin position="1"/>
        <end position="19"/>
    </location>
</feature>
<keyword evidence="3" id="KW-1185">Reference proteome</keyword>